<name>A0A397U7X8_9GLOM</name>
<protein>
    <submittedName>
        <fullName evidence="1">Uncharacterized protein</fullName>
    </submittedName>
</protein>
<dbReference type="AlphaFoldDB" id="A0A397U7X8"/>
<keyword evidence="2" id="KW-1185">Reference proteome</keyword>
<comment type="caution">
    <text evidence="1">The sequence shown here is derived from an EMBL/GenBank/DDBJ whole genome shotgun (WGS) entry which is preliminary data.</text>
</comment>
<reference evidence="1 2" key="1">
    <citation type="submission" date="2018-06" db="EMBL/GenBank/DDBJ databases">
        <title>Comparative genomics reveals the genomic features of Rhizophagus irregularis, R. cerebriforme, R. diaphanum and Gigaspora rosea, and their symbiotic lifestyle signature.</title>
        <authorList>
            <person name="Morin E."/>
            <person name="San Clemente H."/>
            <person name="Chen E.C.H."/>
            <person name="De La Providencia I."/>
            <person name="Hainaut M."/>
            <person name="Kuo A."/>
            <person name="Kohler A."/>
            <person name="Murat C."/>
            <person name="Tang N."/>
            <person name="Roy S."/>
            <person name="Loubradou J."/>
            <person name="Henrissat B."/>
            <person name="Grigoriev I.V."/>
            <person name="Corradi N."/>
            <person name="Roux C."/>
            <person name="Martin F.M."/>
        </authorList>
    </citation>
    <scope>NUCLEOTIDE SEQUENCE [LARGE SCALE GENOMIC DNA]</scope>
    <source>
        <strain evidence="1 2">DAOM 194757</strain>
    </source>
</reference>
<proteinExistence type="predicted"/>
<accession>A0A397U7X8</accession>
<dbReference type="EMBL" id="QKWP01001913">
    <property type="protein sequence ID" value="RIB05821.1"/>
    <property type="molecule type" value="Genomic_DNA"/>
</dbReference>
<organism evidence="1 2">
    <name type="scientific">Gigaspora rosea</name>
    <dbReference type="NCBI Taxonomy" id="44941"/>
    <lineage>
        <taxon>Eukaryota</taxon>
        <taxon>Fungi</taxon>
        <taxon>Fungi incertae sedis</taxon>
        <taxon>Mucoromycota</taxon>
        <taxon>Glomeromycotina</taxon>
        <taxon>Glomeromycetes</taxon>
        <taxon>Diversisporales</taxon>
        <taxon>Gigasporaceae</taxon>
        <taxon>Gigaspora</taxon>
    </lineage>
</organism>
<gene>
    <name evidence="1" type="ORF">C2G38_2117515</name>
</gene>
<evidence type="ECO:0000313" key="2">
    <source>
        <dbReference type="Proteomes" id="UP000266673"/>
    </source>
</evidence>
<sequence length="114" mass="13276">MARARNDCTKHATATRVLQIQNMSSQLTLQQIQIPRQMQYFQQISTNPNMVQPLQTPNILHVQIPQQMNNGLVMQSLNQQQQMEKQLHPVHQQMPYHTPKTCIHVDDSQSNHKI</sequence>
<dbReference type="Proteomes" id="UP000266673">
    <property type="component" value="Unassembled WGS sequence"/>
</dbReference>
<dbReference type="OrthoDB" id="2431696at2759"/>
<evidence type="ECO:0000313" key="1">
    <source>
        <dbReference type="EMBL" id="RIB05821.1"/>
    </source>
</evidence>